<evidence type="ECO:0000259" key="4">
    <source>
        <dbReference type="Pfam" id="PF04991"/>
    </source>
</evidence>
<organism evidence="6 7">
    <name type="scientific">Leptobrachium leishanense</name>
    <name type="common">Leishan spiny toad</name>
    <dbReference type="NCBI Taxonomy" id="445787"/>
    <lineage>
        <taxon>Eukaryota</taxon>
        <taxon>Metazoa</taxon>
        <taxon>Chordata</taxon>
        <taxon>Craniata</taxon>
        <taxon>Vertebrata</taxon>
        <taxon>Euteleostomi</taxon>
        <taxon>Amphibia</taxon>
        <taxon>Batrachia</taxon>
        <taxon>Anura</taxon>
        <taxon>Pelobatoidea</taxon>
        <taxon>Megophryidae</taxon>
        <taxon>Leptobrachium</taxon>
    </lineage>
</organism>
<dbReference type="GeneTree" id="ENSGT00390000017583"/>
<proteinExistence type="inferred from homology"/>
<dbReference type="PANTHER" id="PTHR13627">
    <property type="entry name" value="FUKUTIN RELATED PROTEIN"/>
    <property type="match status" value="1"/>
</dbReference>
<dbReference type="OrthoDB" id="444255at2759"/>
<dbReference type="InterPro" id="IPR055105">
    <property type="entry name" value="FKRP_N"/>
</dbReference>
<feature type="transmembrane region" description="Helical" evidence="3">
    <location>
        <begin position="25"/>
        <end position="45"/>
    </location>
</feature>
<dbReference type="Ensembl" id="ENSLLET00000045154.1">
    <property type="protein sequence ID" value="ENSLLEP00000043421.1"/>
    <property type="gene ID" value="ENSLLEG00000027613.1"/>
</dbReference>
<keyword evidence="3" id="KW-0472">Membrane</keyword>
<evidence type="ECO:0000259" key="5">
    <source>
        <dbReference type="Pfam" id="PF22921"/>
    </source>
</evidence>
<dbReference type="GO" id="GO:0035269">
    <property type="term" value="P:protein O-linked glycosylation via mannose"/>
    <property type="evidence" value="ECO:0007669"/>
    <property type="project" value="TreeGrafter"/>
</dbReference>
<evidence type="ECO:0000256" key="2">
    <source>
        <dbReference type="ARBA" id="ARBA00033332"/>
    </source>
</evidence>
<keyword evidence="3" id="KW-1133">Transmembrane helix</keyword>
<dbReference type="AlphaFoldDB" id="A0A8C5QWV3"/>
<dbReference type="InterPro" id="IPR007074">
    <property type="entry name" value="LicD/FKTN/FKRP_NTP_transf"/>
</dbReference>
<dbReference type="Pfam" id="PF22921">
    <property type="entry name" value="FKRP_N"/>
    <property type="match status" value="1"/>
</dbReference>
<dbReference type="Pfam" id="PF04991">
    <property type="entry name" value="LicD"/>
    <property type="match status" value="1"/>
</dbReference>
<gene>
    <name evidence="6" type="primary">FKRP</name>
</gene>
<reference evidence="6" key="2">
    <citation type="submission" date="2025-09" db="UniProtKB">
        <authorList>
            <consortium name="Ensembl"/>
        </authorList>
    </citation>
    <scope>IDENTIFICATION</scope>
</reference>
<name>A0A8C5QWV3_9ANUR</name>
<evidence type="ECO:0000256" key="1">
    <source>
        <dbReference type="ARBA" id="ARBA00010623"/>
    </source>
</evidence>
<evidence type="ECO:0000313" key="7">
    <source>
        <dbReference type="Proteomes" id="UP000694569"/>
    </source>
</evidence>
<comment type="similarity">
    <text evidence="1">Belongs to the LicD transferase family.</text>
</comment>
<feature type="domain" description="FKRP stem" evidence="5">
    <location>
        <begin position="59"/>
        <end position="288"/>
    </location>
</feature>
<evidence type="ECO:0000313" key="6">
    <source>
        <dbReference type="Ensembl" id="ENSLLEP00000043421.1"/>
    </source>
</evidence>
<protein>
    <recommendedName>
        <fullName evidence="2">Ribitol-5-phosphate transferase</fullName>
    </recommendedName>
</protein>
<dbReference type="GO" id="GO:0005794">
    <property type="term" value="C:Golgi apparatus"/>
    <property type="evidence" value="ECO:0007669"/>
    <property type="project" value="TreeGrafter"/>
</dbReference>
<keyword evidence="3" id="KW-0812">Transmembrane</keyword>
<evidence type="ECO:0000256" key="3">
    <source>
        <dbReference type="SAM" id="Phobius"/>
    </source>
</evidence>
<dbReference type="Proteomes" id="UP000694569">
    <property type="component" value="Unplaced"/>
</dbReference>
<accession>A0A8C5QWV3</accession>
<dbReference type="PANTHER" id="PTHR13627:SF31">
    <property type="entry name" value="RIBITOL 5-PHOSPHATE TRANSFERASE FKRP"/>
    <property type="match status" value="1"/>
</dbReference>
<keyword evidence="7" id="KW-1185">Reference proteome</keyword>
<sequence>MYGLVSMQVPAHAASCDGLKMRCPLCRVLIALTLLCNALLLYYTWHLQFRSVGRQGPQTPLTPGITVVVREFRTFEHGLSDLNQSFLRSRPSLSLLIASDTLPYPPVPGLRILKLHPSPDQPSVASRLESYIRTRLVALVPDGTSLNPPDLLDRMARGLREAPPGVRIVAAAAGPPLHCLHLNVSLKKWTASYRSALKSETCGAVSGTAVLLLRSRDLFELPFPLARPLHSTVFIQAALRGWGVQIVEGVSFPRTPFPATDHGRWKADLAERQEEASTMRALGVRLVQAVDGGERLFGCSKETPRCFGTVVGETPEYLYEGRWTPPCCLRALRDTVRHVIKLLEASGVRYWLEGGSLLGAARHGDIIPWDYDVDLGIYLEDVVLSAELRGAQGGSLVDSEGYVWERAVEGDFFRVQYSQSNHLHVDLWPFYPRDGVMTRDSWTGHPQDVEFPERFLQPLQTLSFAGGLAQAPNNHIQLLRMKFGERAIEEPEYPNPALLRMGGR</sequence>
<reference evidence="6" key="1">
    <citation type="submission" date="2025-08" db="UniProtKB">
        <authorList>
            <consortium name="Ensembl"/>
        </authorList>
    </citation>
    <scope>IDENTIFICATION</scope>
</reference>
<dbReference type="InterPro" id="IPR052613">
    <property type="entry name" value="LicD_transferase"/>
</dbReference>
<feature type="domain" description="LicD/FKTN/FKRP nucleotidyltransferase" evidence="4">
    <location>
        <begin position="345"/>
        <end position="381"/>
    </location>
</feature>